<keyword evidence="1" id="KW-1133">Transmembrane helix</keyword>
<feature type="non-terminal residue" evidence="2">
    <location>
        <position position="1"/>
    </location>
</feature>
<feature type="transmembrane region" description="Helical" evidence="1">
    <location>
        <begin position="6"/>
        <end position="28"/>
    </location>
</feature>
<gene>
    <name evidence="2" type="primary">Gerhypos.1_29_1</name>
</gene>
<keyword evidence="1" id="KW-0472">Membrane</keyword>
<dbReference type="Proteomes" id="UP000682901">
    <property type="component" value="Segment"/>
</dbReference>
<proteinExistence type="predicted"/>
<organism evidence="2 3">
    <name type="scientific">ssRNA phage Gerhypos.1_29</name>
    <dbReference type="NCBI Taxonomy" id="2786211"/>
    <lineage>
        <taxon>Viruses</taxon>
        <taxon>Riboviria</taxon>
        <taxon>Orthornavirae</taxon>
        <taxon>Lenarviricota</taxon>
        <taxon>Leviviricetes</taxon>
        <taxon>Norzivirales</taxon>
        <taxon>Fiersviridae</taxon>
        <taxon>Koteshevirus</taxon>
        <taxon>Koteshevirus arvivivens</taxon>
        <taxon>Condavirus arvivivens</taxon>
    </lineage>
</organism>
<evidence type="ECO:0000313" key="2">
    <source>
        <dbReference type="EMBL" id="DAD51576.1"/>
    </source>
</evidence>
<reference evidence="2" key="1">
    <citation type="submission" date="2020-09" db="EMBL/GenBank/DDBJ databases">
        <title>Leviviricetes taxonomy.</title>
        <authorList>
            <person name="Stockdale S.R."/>
            <person name="Callanan J."/>
            <person name="Adriaenssens E.M."/>
            <person name="Kuhn J.H."/>
            <person name="Rumnieks J."/>
            <person name="Shkoporov A."/>
            <person name="Draper L.A."/>
            <person name="Ross P."/>
            <person name="Hill C."/>
        </authorList>
    </citation>
    <scope>NUCLEOTIDE SEQUENCE</scope>
</reference>
<dbReference type="KEGG" id="vg:80398216"/>
<dbReference type="GeneID" id="80398216"/>
<keyword evidence="3" id="KW-1185">Reference proteome</keyword>
<sequence length="89" mass="9273">GDPLHTYGVTMLAELILAVVLIVCSIFAPASVNQPIDDLTIINGVLCRLSPVIKSDADYSKNSSLLPSCGNLVGRNYPVSSSSPSRGGL</sequence>
<dbReference type="RefSeq" id="YP_010769251.1">
    <property type="nucleotide sequence ID" value="NC_073920.1"/>
</dbReference>
<keyword evidence="1" id="KW-0812">Transmembrane</keyword>
<evidence type="ECO:0000256" key="1">
    <source>
        <dbReference type="SAM" id="Phobius"/>
    </source>
</evidence>
<evidence type="ECO:0000313" key="3">
    <source>
        <dbReference type="Proteomes" id="UP000682901"/>
    </source>
</evidence>
<accession>A0A8S5L1U9</accession>
<protein>
    <submittedName>
        <fullName evidence="2">Uncharacterized protein</fullName>
    </submittedName>
</protein>
<dbReference type="EMBL" id="BK013859">
    <property type="protein sequence ID" value="DAD51576.1"/>
    <property type="molecule type" value="Genomic_RNA"/>
</dbReference>
<name>A0A8S5L1U9_9VIRU</name>